<dbReference type="PANTHER" id="PTHR42791:SF14">
    <property type="entry name" value="N-ACETYLTRANSFERASE DOMAIN-CONTAINING PROTEIN"/>
    <property type="match status" value="1"/>
</dbReference>
<reference evidence="4" key="1">
    <citation type="submission" date="2010-07" db="EMBL/GenBank/DDBJ databases">
        <title>The genome sequence of Gaeumannomyces graminis var. tritici strain R3-111a-1.</title>
        <authorList>
            <consortium name="The Broad Institute Genome Sequencing Platform"/>
            <person name="Ma L.-J."/>
            <person name="Dead R."/>
            <person name="Young S."/>
            <person name="Zeng Q."/>
            <person name="Koehrsen M."/>
            <person name="Alvarado L."/>
            <person name="Berlin A."/>
            <person name="Chapman S.B."/>
            <person name="Chen Z."/>
            <person name="Freedman E."/>
            <person name="Gellesch M."/>
            <person name="Goldberg J."/>
            <person name="Griggs A."/>
            <person name="Gujja S."/>
            <person name="Heilman E.R."/>
            <person name="Heiman D."/>
            <person name="Hepburn T."/>
            <person name="Howarth C."/>
            <person name="Jen D."/>
            <person name="Larson L."/>
            <person name="Mehta T."/>
            <person name="Neiman D."/>
            <person name="Pearson M."/>
            <person name="Roberts A."/>
            <person name="Saif S."/>
            <person name="Shea T."/>
            <person name="Shenoy N."/>
            <person name="Sisk P."/>
            <person name="Stolte C."/>
            <person name="Sykes S."/>
            <person name="Walk T."/>
            <person name="White J."/>
            <person name="Yandava C."/>
            <person name="Haas B."/>
            <person name="Nusbaum C."/>
            <person name="Birren B."/>
        </authorList>
    </citation>
    <scope>NUCLEOTIDE SEQUENCE [LARGE SCALE GENOMIC DNA]</scope>
    <source>
        <strain evidence="4">R3-111a-1</strain>
    </source>
</reference>
<name>J3NZI8_GAET3</name>
<dbReference type="PROSITE" id="PS51186">
    <property type="entry name" value="GNAT"/>
    <property type="match status" value="1"/>
</dbReference>
<dbReference type="RefSeq" id="XP_009222771.1">
    <property type="nucleotide sequence ID" value="XM_009224507.1"/>
</dbReference>
<dbReference type="eggNOG" id="ENOG502SIEM">
    <property type="taxonomic scope" value="Eukaryota"/>
</dbReference>
<dbReference type="InterPro" id="IPR016181">
    <property type="entry name" value="Acyl_CoA_acyltransferase"/>
</dbReference>
<dbReference type="OrthoDB" id="2832510at2759"/>
<dbReference type="SUPFAM" id="SSF55729">
    <property type="entry name" value="Acyl-CoA N-acyltransferases (Nat)"/>
    <property type="match status" value="1"/>
</dbReference>
<dbReference type="Pfam" id="PF13673">
    <property type="entry name" value="Acetyltransf_10"/>
    <property type="match status" value="1"/>
</dbReference>
<accession>J3NZI8</accession>
<feature type="domain" description="N-acetyltransferase" evidence="1">
    <location>
        <begin position="10"/>
        <end position="149"/>
    </location>
</feature>
<reference evidence="3" key="5">
    <citation type="submission" date="2018-04" db="UniProtKB">
        <authorList>
            <consortium name="EnsemblFungi"/>
        </authorList>
    </citation>
    <scope>IDENTIFICATION</scope>
    <source>
        <strain evidence="3">R3-111a-1</strain>
    </source>
</reference>
<dbReference type="EnsemblFungi" id="EJT76771">
    <property type="protein sequence ID" value="EJT76771"/>
    <property type="gene ID" value="GGTG_06686"/>
</dbReference>
<dbReference type="Gene3D" id="3.40.630.30">
    <property type="match status" value="1"/>
</dbReference>
<dbReference type="CDD" id="cd04301">
    <property type="entry name" value="NAT_SF"/>
    <property type="match status" value="1"/>
</dbReference>
<dbReference type="InterPro" id="IPR000182">
    <property type="entry name" value="GNAT_dom"/>
</dbReference>
<sequence>MAIWVQASFMAGHGVAPVEDLGAAVDLEALYPGDAAEQRYLCQLEAALHRRRVELLREKAAAAAADPAGLGPPATAAFVLDLCAVDPAYQRRGIARALVQWGLDEAERRGGIECITEASSMGRQVYLQMGFKQEGGEMVYAVDEFKDRTLPSNIFLRTGPPGQ</sequence>
<evidence type="ECO:0000313" key="2">
    <source>
        <dbReference type="EMBL" id="EJT76771.1"/>
    </source>
</evidence>
<dbReference type="AlphaFoldDB" id="J3NZI8"/>
<evidence type="ECO:0000313" key="4">
    <source>
        <dbReference type="Proteomes" id="UP000006039"/>
    </source>
</evidence>
<dbReference type="GeneID" id="20347144"/>
<evidence type="ECO:0000259" key="1">
    <source>
        <dbReference type="PROSITE" id="PS51186"/>
    </source>
</evidence>
<dbReference type="HOGENOM" id="CLU_1627147_0_0_1"/>
<dbReference type="STRING" id="644352.J3NZI8"/>
<organism evidence="2">
    <name type="scientific">Gaeumannomyces tritici (strain R3-111a-1)</name>
    <name type="common">Wheat and barley take-all root rot fungus</name>
    <name type="synonym">Gaeumannomyces graminis var. tritici</name>
    <dbReference type="NCBI Taxonomy" id="644352"/>
    <lineage>
        <taxon>Eukaryota</taxon>
        <taxon>Fungi</taxon>
        <taxon>Dikarya</taxon>
        <taxon>Ascomycota</taxon>
        <taxon>Pezizomycotina</taxon>
        <taxon>Sordariomycetes</taxon>
        <taxon>Sordariomycetidae</taxon>
        <taxon>Magnaporthales</taxon>
        <taxon>Magnaporthaceae</taxon>
        <taxon>Gaeumannomyces</taxon>
    </lineage>
</organism>
<keyword evidence="4" id="KW-1185">Reference proteome</keyword>
<dbReference type="EMBL" id="GL385397">
    <property type="protein sequence ID" value="EJT76771.1"/>
    <property type="molecule type" value="Genomic_DNA"/>
</dbReference>
<gene>
    <name evidence="3" type="primary">20347144</name>
    <name evidence="2" type="ORF">GGTG_06686</name>
</gene>
<protein>
    <recommendedName>
        <fullName evidence="1">N-acetyltransferase domain-containing protein</fullName>
    </recommendedName>
</protein>
<dbReference type="VEuPathDB" id="FungiDB:GGTG_06686"/>
<reference evidence="2" key="3">
    <citation type="submission" date="2010-09" db="EMBL/GenBank/DDBJ databases">
        <title>Annotation of Gaeumannomyces graminis var. tritici R3-111a-1.</title>
        <authorList>
            <consortium name="The Broad Institute Genome Sequencing Platform"/>
            <person name="Ma L.-J."/>
            <person name="Dead R."/>
            <person name="Young S.K."/>
            <person name="Zeng Q."/>
            <person name="Gargeya S."/>
            <person name="Fitzgerald M."/>
            <person name="Haas B."/>
            <person name="Abouelleil A."/>
            <person name="Alvarado L."/>
            <person name="Arachchi H.M."/>
            <person name="Berlin A."/>
            <person name="Brown A."/>
            <person name="Chapman S.B."/>
            <person name="Chen Z."/>
            <person name="Dunbar C."/>
            <person name="Freedman E."/>
            <person name="Gearin G."/>
            <person name="Gellesch M."/>
            <person name="Goldberg J."/>
            <person name="Griggs A."/>
            <person name="Gujja S."/>
            <person name="Heiman D."/>
            <person name="Howarth C."/>
            <person name="Larson L."/>
            <person name="Lui A."/>
            <person name="MacDonald P.J.P."/>
            <person name="Mehta T."/>
            <person name="Montmayeur A."/>
            <person name="Murphy C."/>
            <person name="Neiman D."/>
            <person name="Pearson M."/>
            <person name="Priest M."/>
            <person name="Roberts A."/>
            <person name="Saif S."/>
            <person name="Shea T."/>
            <person name="Shenoy N."/>
            <person name="Sisk P."/>
            <person name="Stolte C."/>
            <person name="Sykes S."/>
            <person name="Yandava C."/>
            <person name="Wortman J."/>
            <person name="Nusbaum C."/>
            <person name="Birren B."/>
        </authorList>
    </citation>
    <scope>NUCLEOTIDE SEQUENCE</scope>
    <source>
        <strain evidence="2">R3-111a-1</strain>
    </source>
</reference>
<dbReference type="InterPro" id="IPR052523">
    <property type="entry name" value="Trichothecene_AcTrans"/>
</dbReference>
<dbReference type="Proteomes" id="UP000006039">
    <property type="component" value="Unassembled WGS sequence"/>
</dbReference>
<evidence type="ECO:0000313" key="3">
    <source>
        <dbReference type="EnsemblFungi" id="EJT76771"/>
    </source>
</evidence>
<dbReference type="PANTHER" id="PTHR42791">
    <property type="entry name" value="GNAT FAMILY ACETYLTRANSFERASE"/>
    <property type="match status" value="1"/>
</dbReference>
<dbReference type="GO" id="GO:0016747">
    <property type="term" value="F:acyltransferase activity, transferring groups other than amino-acyl groups"/>
    <property type="evidence" value="ECO:0007669"/>
    <property type="project" value="InterPro"/>
</dbReference>
<reference evidence="2" key="2">
    <citation type="submission" date="2010-07" db="EMBL/GenBank/DDBJ databases">
        <authorList>
            <consortium name="The Broad Institute Genome Sequencing Platform"/>
            <consortium name="Broad Institute Genome Sequencing Center for Infectious Disease"/>
            <person name="Ma L.-J."/>
            <person name="Dead R."/>
            <person name="Young S."/>
            <person name="Zeng Q."/>
            <person name="Koehrsen M."/>
            <person name="Alvarado L."/>
            <person name="Berlin A."/>
            <person name="Chapman S.B."/>
            <person name="Chen Z."/>
            <person name="Freedman E."/>
            <person name="Gellesch M."/>
            <person name="Goldberg J."/>
            <person name="Griggs A."/>
            <person name="Gujja S."/>
            <person name="Heilman E.R."/>
            <person name="Heiman D."/>
            <person name="Hepburn T."/>
            <person name="Howarth C."/>
            <person name="Jen D."/>
            <person name="Larson L."/>
            <person name="Mehta T."/>
            <person name="Neiman D."/>
            <person name="Pearson M."/>
            <person name="Roberts A."/>
            <person name="Saif S."/>
            <person name="Shea T."/>
            <person name="Shenoy N."/>
            <person name="Sisk P."/>
            <person name="Stolte C."/>
            <person name="Sykes S."/>
            <person name="Walk T."/>
            <person name="White J."/>
            <person name="Yandava C."/>
            <person name="Haas B."/>
            <person name="Nusbaum C."/>
            <person name="Birren B."/>
        </authorList>
    </citation>
    <scope>NUCLEOTIDE SEQUENCE</scope>
    <source>
        <strain evidence="2">R3-111a-1</strain>
    </source>
</reference>
<reference evidence="3" key="4">
    <citation type="journal article" date="2015" name="G3 (Bethesda)">
        <title>Genome sequences of three phytopathogenic species of the Magnaporthaceae family of fungi.</title>
        <authorList>
            <person name="Okagaki L.H."/>
            <person name="Nunes C.C."/>
            <person name="Sailsbery J."/>
            <person name="Clay B."/>
            <person name="Brown D."/>
            <person name="John T."/>
            <person name="Oh Y."/>
            <person name="Young N."/>
            <person name="Fitzgerald M."/>
            <person name="Haas B.J."/>
            <person name="Zeng Q."/>
            <person name="Young S."/>
            <person name="Adiconis X."/>
            <person name="Fan L."/>
            <person name="Levin J.Z."/>
            <person name="Mitchell T.K."/>
            <person name="Okubara P.A."/>
            <person name="Farman M.L."/>
            <person name="Kohn L.M."/>
            <person name="Birren B."/>
            <person name="Ma L.-J."/>
            <person name="Dean R.A."/>
        </authorList>
    </citation>
    <scope>NUCLEOTIDE SEQUENCE</scope>
    <source>
        <strain evidence="3">R3-111a-1</strain>
    </source>
</reference>
<proteinExistence type="predicted"/>